<protein>
    <recommendedName>
        <fullName evidence="1">DUF7600 domain-containing protein</fullName>
    </recommendedName>
</protein>
<reference evidence="2 3" key="1">
    <citation type="submission" date="2020-01" db="EMBL/GenBank/DDBJ databases">
        <title>Aspergillus terreus IFO 6365 whole genome shotgun sequence.</title>
        <authorList>
            <person name="Kanamasa S."/>
            <person name="Takahashi H."/>
        </authorList>
    </citation>
    <scope>NUCLEOTIDE SEQUENCE [LARGE SCALE GENOMIC DNA]</scope>
    <source>
        <strain evidence="2 3">IFO 6365</strain>
    </source>
</reference>
<organism evidence="2 3">
    <name type="scientific">Aspergillus terreus</name>
    <dbReference type="NCBI Taxonomy" id="33178"/>
    <lineage>
        <taxon>Eukaryota</taxon>
        <taxon>Fungi</taxon>
        <taxon>Dikarya</taxon>
        <taxon>Ascomycota</taxon>
        <taxon>Pezizomycotina</taxon>
        <taxon>Eurotiomycetes</taxon>
        <taxon>Eurotiomycetidae</taxon>
        <taxon>Eurotiales</taxon>
        <taxon>Aspergillaceae</taxon>
        <taxon>Aspergillus</taxon>
        <taxon>Aspergillus subgen. Circumdati</taxon>
    </lineage>
</organism>
<accession>A0A5M3YUL3</accession>
<dbReference type="VEuPathDB" id="FungiDB:ATEG_01962"/>
<dbReference type="Pfam" id="PF24539">
    <property type="entry name" value="DUF7600"/>
    <property type="match status" value="1"/>
</dbReference>
<name>A0A5M3YUL3_ASPTE</name>
<dbReference type="EMBL" id="BLJY01000002">
    <property type="protein sequence ID" value="GFF13246.1"/>
    <property type="molecule type" value="Genomic_DNA"/>
</dbReference>
<dbReference type="Proteomes" id="UP000452235">
    <property type="component" value="Unassembled WGS sequence"/>
</dbReference>
<proteinExistence type="predicted"/>
<evidence type="ECO:0000313" key="2">
    <source>
        <dbReference type="EMBL" id="GFF13246.1"/>
    </source>
</evidence>
<keyword evidence="3" id="KW-1185">Reference proteome</keyword>
<feature type="domain" description="DUF7600" evidence="1">
    <location>
        <begin position="383"/>
        <end position="512"/>
    </location>
</feature>
<evidence type="ECO:0000313" key="3">
    <source>
        <dbReference type="Proteomes" id="UP000452235"/>
    </source>
</evidence>
<sequence>MVKQMRFLFLFEHAHRRFALFCAASEDVHAANSGNCISTPDHKQCSELPRMYKYDVYCSFCGVVIQKCSDEEIGEIGPLPWHAEVRAIVGTPDLEQAFVTGVGMIEDLNNTTVYAPRDAHLSYTDDVELETFVVFCHAGVELHQDEIDVNGEDLNFADETIAFAVHDACWQLLVTRLRQSGHIADLDVVASIFRHLHCTPCPDFSDFYPEEYGGAEHTPGALEYVFDKDPFSPCYACPSTLPSLDELANMVQPTGMPTGLRPNTSCHTLSKLPPRWLVCRDWAFLAKFERLPQLYFKSQFAPEMEAAFVSPSLGPVKRDWSRTFRGARSSLKLGKTPLINRWRVWKLLDPVFNVVVLDCPSGTLLLPSHAHEHVKLTDDKSGNLPESIMVSASLNYEDQDGPLGYGCRSMEVRAAPLLVNSPGNGGRIRVSTIQHGADKFITGLSFSQDRHCAVSRYDVGFHNPSSLAGIEIPQDSYVESIKAAFGPCGLMGLKFVFSDGQSSSWVGQKHGADVARGVLVVPKAAQCFIVAHLDVTTNFNRTIWFGLKLDYHHQKSPSVVGQWMQSYDSLELSPDEHVRGIELWLDLPVDVTKDFVHVAAIRIDTAKNRSKTFCSPDCQISLNRCLREERKADEFRELTGIKWGLTYYHDRVGVITSWQAYRDSYLFLPLQSFPHNRVQKLFFKRTLDDGSVDQLTTVVAHFRNRAISGVTFNYGSGETAKAGDTDTDDYQEAAFDDLSGREDIIVKAAVTESALLALEILSPSSDSRLGFAPGIPDKVEDFDIQPRWDVWQQR</sequence>
<evidence type="ECO:0000259" key="1">
    <source>
        <dbReference type="Pfam" id="PF24539"/>
    </source>
</evidence>
<dbReference type="AlphaFoldDB" id="A0A5M3YUL3"/>
<comment type="caution">
    <text evidence="2">The sequence shown here is derived from an EMBL/GenBank/DDBJ whole genome shotgun (WGS) entry which is preliminary data.</text>
</comment>
<dbReference type="VEuPathDB" id="FungiDB:ATEG_08281"/>
<gene>
    <name evidence="2" type="ORF">ATEIFO6365_0002035600</name>
</gene>
<dbReference type="InterPro" id="IPR056021">
    <property type="entry name" value="DUF7600"/>
</dbReference>
<dbReference type="OrthoDB" id="5273847at2759"/>